<dbReference type="InterPro" id="IPR038955">
    <property type="entry name" value="PriA/CPL1_fungi"/>
</dbReference>
<feature type="signal peptide" evidence="1">
    <location>
        <begin position="1"/>
        <end position="24"/>
    </location>
</feature>
<dbReference type="AlphaFoldDB" id="A0A1E3HPX8"/>
<protein>
    <recommendedName>
        <fullName evidence="2">Protein CPL1-like domain-containing protein</fullName>
    </recommendedName>
</protein>
<dbReference type="STRING" id="1295533.A0A1E3HPX8"/>
<organism evidence="3 4">
    <name type="scientific">Cryptococcus amylolentus CBS 6039</name>
    <dbReference type="NCBI Taxonomy" id="1295533"/>
    <lineage>
        <taxon>Eukaryota</taxon>
        <taxon>Fungi</taxon>
        <taxon>Dikarya</taxon>
        <taxon>Basidiomycota</taxon>
        <taxon>Agaricomycotina</taxon>
        <taxon>Tremellomycetes</taxon>
        <taxon>Tremellales</taxon>
        <taxon>Cryptococcaceae</taxon>
        <taxon>Cryptococcus</taxon>
    </lineage>
</organism>
<dbReference type="OrthoDB" id="439917at2759"/>
<sequence>MVRLSPITFPGLILVLSLISSTYARAVSNTTLGARGSSFSGAYLTCVSVSGNWLGFAYNFGCLCHEDIDSFCSNNNIDSSFKSVLKSYISSKGLSKFYPANAQPTCDGNGGYNCGSLSITSKGCGTSTCEAGKYSTNGGCCPRGQTYKNGKCCGSVGCNFGQEKCTPALTCKTYSSNGVCCPSGTSGYTGYSTVCCPKGQIENGSTGKCISQCPSGQEYNSAKGKCEATCDTSNGYTYQTTYKGSGICCQKSHKACSTVCCPVDKPEVGSTGVCCPTGSVVANGVCTSPSGATTTIAWHNRRFFAEQIQLKAAAFVASYGMPENSAGALCPKGLAACPIPGAALDQYECLDSTSDLQSCGGCASLGSGQDCTAIPGARWMGCNSGACEVYSCKPGWARALNGTVCERL</sequence>
<dbReference type="GeneID" id="30156206"/>
<dbReference type="Pfam" id="PF21671">
    <property type="entry name" value="CPL1-like"/>
    <property type="match status" value="1"/>
</dbReference>
<accession>A0A1E3HPX8</accession>
<gene>
    <name evidence="3" type="ORF">L202_04897</name>
</gene>
<dbReference type="InterPro" id="IPR048661">
    <property type="entry name" value="CPL1-like"/>
</dbReference>
<dbReference type="PANTHER" id="PTHR35192">
    <property type="entry name" value="PROTEIN, PUTATIVE-RELATED"/>
    <property type="match status" value="1"/>
</dbReference>
<feature type="chain" id="PRO_5009129337" description="Protein CPL1-like domain-containing protein" evidence="1">
    <location>
        <begin position="25"/>
        <end position="408"/>
    </location>
</feature>
<evidence type="ECO:0000313" key="3">
    <source>
        <dbReference type="EMBL" id="ODN77766.1"/>
    </source>
</evidence>
<evidence type="ECO:0000259" key="2">
    <source>
        <dbReference type="Pfam" id="PF21671"/>
    </source>
</evidence>
<evidence type="ECO:0000313" key="4">
    <source>
        <dbReference type="Proteomes" id="UP000094065"/>
    </source>
</evidence>
<dbReference type="EMBL" id="AWGJ01000007">
    <property type="protein sequence ID" value="ODN77766.1"/>
    <property type="molecule type" value="Genomic_DNA"/>
</dbReference>
<dbReference type="PANTHER" id="PTHR35192:SF2">
    <property type="entry name" value="APPLE DOMAIN-CONTAINING PROTEIN"/>
    <property type="match status" value="1"/>
</dbReference>
<reference evidence="3 4" key="1">
    <citation type="submission" date="2016-06" db="EMBL/GenBank/DDBJ databases">
        <title>Evolution of pathogenesis and genome organization in the Tremellales.</title>
        <authorList>
            <person name="Cuomo C."/>
            <person name="Litvintseva A."/>
            <person name="Heitman J."/>
            <person name="Chen Y."/>
            <person name="Sun S."/>
            <person name="Springer D."/>
            <person name="Dromer F."/>
            <person name="Young S."/>
            <person name="Zeng Q."/>
            <person name="Chapman S."/>
            <person name="Gujja S."/>
            <person name="Saif S."/>
            <person name="Birren B."/>
        </authorList>
    </citation>
    <scope>NUCLEOTIDE SEQUENCE [LARGE SCALE GENOMIC DNA]</scope>
    <source>
        <strain evidence="3 4">CBS 6039</strain>
    </source>
</reference>
<keyword evidence="4" id="KW-1185">Reference proteome</keyword>
<evidence type="ECO:0000256" key="1">
    <source>
        <dbReference type="SAM" id="SignalP"/>
    </source>
</evidence>
<keyword evidence="1" id="KW-0732">Signal</keyword>
<dbReference type="Proteomes" id="UP000094065">
    <property type="component" value="Unassembled WGS sequence"/>
</dbReference>
<feature type="domain" description="Protein CPL1-like" evidence="2">
    <location>
        <begin position="347"/>
        <end position="405"/>
    </location>
</feature>
<name>A0A1E3HPX8_9TREE</name>
<comment type="caution">
    <text evidence="3">The sequence shown here is derived from an EMBL/GenBank/DDBJ whole genome shotgun (WGS) entry which is preliminary data.</text>
</comment>
<dbReference type="RefSeq" id="XP_018993002.1">
    <property type="nucleotide sequence ID" value="XM_019139059.1"/>
</dbReference>
<proteinExistence type="predicted"/>